<dbReference type="AlphaFoldDB" id="A0A177WF82"/>
<evidence type="ECO:0000256" key="3">
    <source>
        <dbReference type="ARBA" id="ARBA00022898"/>
    </source>
</evidence>
<dbReference type="PANTHER" id="PTHR48097:SF9">
    <property type="entry name" value="L-THREONINE ALDOLASE"/>
    <property type="match status" value="1"/>
</dbReference>
<feature type="domain" description="Aromatic amino acid beta-eliminating lyase/threonine aldolase" evidence="6">
    <location>
        <begin position="3"/>
        <end position="285"/>
    </location>
</feature>
<evidence type="ECO:0000256" key="5">
    <source>
        <dbReference type="PIRSR" id="PIRSR017617-1"/>
    </source>
</evidence>
<evidence type="ECO:0000259" key="6">
    <source>
        <dbReference type="Pfam" id="PF01212"/>
    </source>
</evidence>
<sequence>MTDLRSDTVTKPCPEMLKAMMLAPVGDDVYSEDPTVNLLEQTVAELSGKEAALFCTSGTLSNQIAIRTHLLQPPYSILCDSRAHIFKYEASGVNFHCGAAVIPVTPATSTGHLVAAEVEKHLVLSDDVHYAPTQLICLENTLNGSIFPQSDIESISMLAKTHSIPLHLDGARLWNASAETGISIKNLCKPFDSVSLCFSKGLGAPVGSVLVGSKQHIKKARHLRKLYGGGWRQAGILAGACMFALEHNWPKMKQVHDNAKYFCTKLMNLGFKLESPTETNMIWLDTKPLGMSADDVSQVLEKHNIKTFGGSGSAMRMVLHHQVPRDELEKIVDILKTHISLMTKN</sequence>
<dbReference type="eggNOG" id="KOG1368">
    <property type="taxonomic scope" value="Eukaryota"/>
</dbReference>
<dbReference type="Proteomes" id="UP000077115">
    <property type="component" value="Unassembled WGS sequence"/>
</dbReference>
<accession>A0A177WF82</accession>
<organism evidence="7 8">
    <name type="scientific">Batrachochytrium dendrobatidis (strain JEL423)</name>
    <dbReference type="NCBI Taxonomy" id="403673"/>
    <lineage>
        <taxon>Eukaryota</taxon>
        <taxon>Fungi</taxon>
        <taxon>Fungi incertae sedis</taxon>
        <taxon>Chytridiomycota</taxon>
        <taxon>Chytridiomycota incertae sedis</taxon>
        <taxon>Chytridiomycetes</taxon>
        <taxon>Rhizophydiales</taxon>
        <taxon>Rhizophydiales incertae sedis</taxon>
        <taxon>Batrachochytrium</taxon>
    </lineage>
</organism>
<name>A0A177WF82_BATDL</name>
<dbReference type="SUPFAM" id="SSF53383">
    <property type="entry name" value="PLP-dependent transferases"/>
    <property type="match status" value="1"/>
</dbReference>
<dbReference type="VEuPathDB" id="FungiDB:BDEG_22383"/>
<reference evidence="7 8" key="1">
    <citation type="submission" date="2006-10" db="EMBL/GenBank/DDBJ databases">
        <title>The Genome Sequence of Batrachochytrium dendrobatidis JEL423.</title>
        <authorList>
            <consortium name="The Broad Institute Genome Sequencing Platform"/>
            <person name="Birren B."/>
            <person name="Lander E."/>
            <person name="Galagan J."/>
            <person name="Cuomo C."/>
            <person name="Devon K."/>
            <person name="Jaffe D."/>
            <person name="Butler J."/>
            <person name="Alvarez P."/>
            <person name="Gnerre S."/>
            <person name="Grabherr M."/>
            <person name="Kleber M."/>
            <person name="Mauceli E."/>
            <person name="Brockman W."/>
            <person name="Young S."/>
            <person name="LaButti K."/>
            <person name="Sykes S."/>
            <person name="DeCaprio D."/>
            <person name="Crawford M."/>
            <person name="Koehrsen M."/>
            <person name="Engels R."/>
            <person name="Montgomery P."/>
            <person name="Pearson M."/>
            <person name="Howarth C."/>
            <person name="Larson L."/>
            <person name="White J."/>
            <person name="O'Leary S."/>
            <person name="Kodira C."/>
            <person name="Zeng Q."/>
            <person name="Yandava C."/>
            <person name="Alvarado L."/>
            <person name="Longcore J."/>
            <person name="James T."/>
        </authorList>
    </citation>
    <scope>NUCLEOTIDE SEQUENCE [LARGE SCALE GENOMIC DNA]</scope>
    <source>
        <strain evidence="7 8">JEL423</strain>
    </source>
</reference>
<dbReference type="InterPro" id="IPR015424">
    <property type="entry name" value="PyrdxlP-dep_Trfase"/>
</dbReference>
<evidence type="ECO:0000313" key="8">
    <source>
        <dbReference type="Proteomes" id="UP000077115"/>
    </source>
</evidence>
<dbReference type="FunFam" id="3.90.1150.10:FF:000089">
    <property type="entry name" value="Threonine aldolase, putative"/>
    <property type="match status" value="1"/>
</dbReference>
<dbReference type="InterPro" id="IPR015421">
    <property type="entry name" value="PyrdxlP-dep_Trfase_major"/>
</dbReference>
<dbReference type="Pfam" id="PF01212">
    <property type="entry name" value="Beta_elim_lyase"/>
    <property type="match status" value="1"/>
</dbReference>
<protein>
    <recommendedName>
        <fullName evidence="6">Aromatic amino acid beta-eliminating lyase/threonine aldolase domain-containing protein</fullName>
    </recommendedName>
</protein>
<dbReference type="GO" id="GO:0008732">
    <property type="term" value="F:L-allo-threonine aldolase activity"/>
    <property type="evidence" value="ECO:0007669"/>
    <property type="project" value="TreeGrafter"/>
</dbReference>
<dbReference type="GO" id="GO:0006545">
    <property type="term" value="P:glycine biosynthetic process"/>
    <property type="evidence" value="ECO:0007669"/>
    <property type="project" value="TreeGrafter"/>
</dbReference>
<dbReference type="PIRSF" id="PIRSF017617">
    <property type="entry name" value="Thr_aldolase"/>
    <property type="match status" value="1"/>
</dbReference>
<feature type="modified residue" description="N6-(pyridoxal phosphate)lysine" evidence="5">
    <location>
        <position position="200"/>
    </location>
</feature>
<evidence type="ECO:0000256" key="4">
    <source>
        <dbReference type="ARBA" id="ARBA00023239"/>
    </source>
</evidence>
<dbReference type="NCBIfam" id="NF041359">
    <property type="entry name" value="GntG_guanitoxin"/>
    <property type="match status" value="1"/>
</dbReference>
<comment type="similarity">
    <text evidence="2">Belongs to the threonine aldolase family.</text>
</comment>
<evidence type="ECO:0000313" key="7">
    <source>
        <dbReference type="EMBL" id="OAJ38456.1"/>
    </source>
</evidence>
<proteinExistence type="inferred from homology"/>
<evidence type="ECO:0000256" key="1">
    <source>
        <dbReference type="ARBA" id="ARBA00001933"/>
    </source>
</evidence>
<dbReference type="FunFam" id="3.40.640.10:FF:000030">
    <property type="entry name" value="Low-specificity L-threonine aldolase"/>
    <property type="match status" value="1"/>
</dbReference>
<dbReference type="STRING" id="403673.A0A177WF82"/>
<dbReference type="Gene3D" id="3.90.1150.10">
    <property type="entry name" value="Aspartate Aminotransferase, domain 1"/>
    <property type="match status" value="1"/>
</dbReference>
<dbReference type="InterPro" id="IPR015422">
    <property type="entry name" value="PyrdxlP-dep_Trfase_small"/>
</dbReference>
<keyword evidence="3" id="KW-0663">Pyridoxal phosphate</keyword>
<dbReference type="Gene3D" id="3.40.640.10">
    <property type="entry name" value="Type I PLP-dependent aspartate aminotransferase-like (Major domain)"/>
    <property type="match status" value="1"/>
</dbReference>
<dbReference type="GO" id="GO:0005829">
    <property type="term" value="C:cytosol"/>
    <property type="evidence" value="ECO:0007669"/>
    <property type="project" value="TreeGrafter"/>
</dbReference>
<gene>
    <name evidence="7" type="ORF">BDEG_22383</name>
</gene>
<evidence type="ECO:0000256" key="2">
    <source>
        <dbReference type="ARBA" id="ARBA00006966"/>
    </source>
</evidence>
<dbReference type="PANTHER" id="PTHR48097">
    <property type="entry name" value="L-THREONINE ALDOLASE-RELATED"/>
    <property type="match status" value="1"/>
</dbReference>
<keyword evidence="4" id="KW-0456">Lyase</keyword>
<comment type="cofactor">
    <cofactor evidence="1">
        <name>pyridoxal 5'-phosphate</name>
        <dbReference type="ChEBI" id="CHEBI:597326"/>
    </cofactor>
</comment>
<dbReference type="CDD" id="cd06502">
    <property type="entry name" value="TA_like"/>
    <property type="match status" value="1"/>
</dbReference>
<dbReference type="InterPro" id="IPR001597">
    <property type="entry name" value="ArAA_b-elim_lyase/Thr_aldolase"/>
</dbReference>
<reference evidence="7 8" key="2">
    <citation type="submission" date="2016-05" db="EMBL/GenBank/DDBJ databases">
        <title>Lineage-specific infection strategies underlie the spectrum of fungal disease in amphibians.</title>
        <authorList>
            <person name="Cuomo C.A."/>
            <person name="Farrer R.A."/>
            <person name="James T."/>
            <person name="Longcore J."/>
            <person name="Birren B."/>
        </authorList>
    </citation>
    <scope>NUCLEOTIDE SEQUENCE [LARGE SCALE GENOMIC DNA]</scope>
    <source>
        <strain evidence="7 8">JEL423</strain>
    </source>
</reference>
<dbReference type="OrthoDB" id="10261951at2759"/>
<dbReference type="EMBL" id="DS022301">
    <property type="protein sequence ID" value="OAJ38456.1"/>
    <property type="molecule type" value="Genomic_DNA"/>
</dbReference>
<dbReference type="InterPro" id="IPR023603">
    <property type="entry name" value="Low_specificity_L-TA-like"/>
</dbReference>
<dbReference type="GO" id="GO:0006567">
    <property type="term" value="P:L-threonine catabolic process"/>
    <property type="evidence" value="ECO:0007669"/>
    <property type="project" value="TreeGrafter"/>
</dbReference>